<dbReference type="AlphaFoldDB" id="A0A4P6TQF1"/>
<accession>A0A4P6TQF1</accession>
<dbReference type="KEGG" id="sseo:D0Z67_03370"/>
<dbReference type="STRING" id="73044.GCA_000725795_03744"/>
<keyword evidence="3" id="KW-1185">Reference proteome</keyword>
<evidence type="ECO:0000313" key="3">
    <source>
        <dbReference type="Proteomes" id="UP000292547"/>
    </source>
</evidence>
<dbReference type="GeneID" id="300097968"/>
<feature type="region of interest" description="Disordered" evidence="1">
    <location>
        <begin position="19"/>
        <end position="42"/>
    </location>
</feature>
<dbReference type="EMBL" id="CP032229">
    <property type="protein sequence ID" value="QBJ89440.1"/>
    <property type="molecule type" value="Genomic_DNA"/>
</dbReference>
<proteinExistence type="predicted"/>
<feature type="compositionally biased region" description="Basic and acidic residues" evidence="1">
    <location>
        <begin position="27"/>
        <end position="42"/>
    </location>
</feature>
<evidence type="ECO:0000313" key="2">
    <source>
        <dbReference type="EMBL" id="QBJ89440.1"/>
    </source>
</evidence>
<gene>
    <name evidence="2" type="ORF">D0Z67_03370</name>
</gene>
<dbReference type="OrthoDB" id="3478947at2"/>
<organism evidence="2 3">
    <name type="scientific">Streptomyces seoulensis</name>
    <dbReference type="NCBI Taxonomy" id="73044"/>
    <lineage>
        <taxon>Bacteria</taxon>
        <taxon>Bacillati</taxon>
        <taxon>Actinomycetota</taxon>
        <taxon>Actinomycetes</taxon>
        <taxon>Kitasatosporales</taxon>
        <taxon>Streptomycetaceae</taxon>
        <taxon>Streptomyces</taxon>
    </lineage>
</organism>
<name>A0A4P6TQF1_STRSO</name>
<protein>
    <submittedName>
        <fullName evidence="2">Uncharacterized protein</fullName>
    </submittedName>
</protein>
<reference evidence="2 3" key="1">
    <citation type="submission" date="2018-08" db="EMBL/GenBank/DDBJ databases">
        <title>The complete genome sequence of Streptomyces seoulensis, a pioneer strain for nickel superoxide dismutase discovery.</title>
        <authorList>
            <person name="Shin J."/>
            <person name="Lee J.-S."/>
            <person name="Lee E.-J."/>
            <person name="Youn H.-D."/>
        </authorList>
    </citation>
    <scope>NUCLEOTIDE SEQUENCE [LARGE SCALE GENOMIC DNA]</scope>
    <source>
        <strain evidence="2 3">KCTC 9819</strain>
    </source>
</reference>
<evidence type="ECO:0000256" key="1">
    <source>
        <dbReference type="SAM" id="MobiDB-lite"/>
    </source>
</evidence>
<sequence length="129" mass="14253">MDVVARHLAAIDRLRARDLPPGGAAHHTVELDPGHGPRPSTDDLHALRDAMAQHLGTRWGESPPWAQLTLRLRLARGEEIPEPWATLCLRTDELDVWQAEDVWLAVGVADRDEADAIRLLATVTRTAPP</sequence>
<dbReference type="Proteomes" id="UP000292547">
    <property type="component" value="Chromosome"/>
</dbReference>
<dbReference type="RefSeq" id="WP_031181917.1">
    <property type="nucleotide sequence ID" value="NZ_CP032229.1"/>
</dbReference>